<dbReference type="GO" id="GO:0006508">
    <property type="term" value="P:proteolysis"/>
    <property type="evidence" value="ECO:0007669"/>
    <property type="project" value="InterPro"/>
</dbReference>
<accession>A0A9P5ARQ3</accession>
<gene>
    <name evidence="3" type="ORF">FBEOM_2333</name>
</gene>
<keyword evidence="4" id="KW-1185">Reference proteome</keyword>
<name>A0A9P5ARQ3_9HYPO</name>
<reference evidence="3" key="1">
    <citation type="journal article" date="2017" name="Mycologia">
        <title>Fusarium algeriense, sp. nov., a novel toxigenic crown rot pathogen of durum wheat from Algeria is nested in the Fusarium burgessii species complex.</title>
        <authorList>
            <person name="Laraba I."/>
            <person name="Keddad A."/>
            <person name="Boureghda H."/>
            <person name="Abdallah N."/>
            <person name="Vaughan M.M."/>
            <person name="Proctor R.H."/>
            <person name="Busman M."/>
            <person name="O'Donnell K."/>
        </authorList>
    </citation>
    <scope>NUCLEOTIDE SEQUENCE</scope>
    <source>
        <strain evidence="3">NRRL 25174</strain>
    </source>
</reference>
<comment type="similarity">
    <text evidence="1">Belongs to the peptidase C14B family.</text>
</comment>
<dbReference type="OrthoDB" id="3223806at2759"/>
<organism evidence="3 4">
    <name type="scientific">Fusarium beomiforme</name>
    <dbReference type="NCBI Taxonomy" id="44412"/>
    <lineage>
        <taxon>Eukaryota</taxon>
        <taxon>Fungi</taxon>
        <taxon>Dikarya</taxon>
        <taxon>Ascomycota</taxon>
        <taxon>Pezizomycotina</taxon>
        <taxon>Sordariomycetes</taxon>
        <taxon>Hypocreomycetidae</taxon>
        <taxon>Hypocreales</taxon>
        <taxon>Nectriaceae</taxon>
        <taxon>Fusarium</taxon>
        <taxon>Fusarium burgessii species complex</taxon>
    </lineage>
</organism>
<dbReference type="GO" id="GO:0004197">
    <property type="term" value="F:cysteine-type endopeptidase activity"/>
    <property type="evidence" value="ECO:0007669"/>
    <property type="project" value="InterPro"/>
</dbReference>
<protein>
    <recommendedName>
        <fullName evidence="2">Peptidase C14 caspase domain-containing protein</fullName>
    </recommendedName>
</protein>
<dbReference type="InterPro" id="IPR011600">
    <property type="entry name" value="Pept_C14_caspase"/>
</dbReference>
<evidence type="ECO:0000259" key="2">
    <source>
        <dbReference type="Pfam" id="PF00656"/>
    </source>
</evidence>
<feature type="domain" description="Peptidase C14 caspase" evidence="2">
    <location>
        <begin position="33"/>
        <end position="280"/>
    </location>
</feature>
<proteinExistence type="inferred from homology"/>
<dbReference type="AlphaFoldDB" id="A0A9P5ARQ3"/>
<dbReference type="EMBL" id="PVQB02000082">
    <property type="protein sequence ID" value="KAF4343746.1"/>
    <property type="molecule type" value="Genomic_DNA"/>
</dbReference>
<dbReference type="Gene3D" id="3.40.50.1460">
    <property type="match status" value="1"/>
</dbReference>
<dbReference type="PANTHER" id="PTHR48104:SF30">
    <property type="entry name" value="METACASPASE-1"/>
    <property type="match status" value="1"/>
</dbReference>
<evidence type="ECO:0000313" key="4">
    <source>
        <dbReference type="Proteomes" id="UP000730481"/>
    </source>
</evidence>
<dbReference type="GO" id="GO:0005737">
    <property type="term" value="C:cytoplasm"/>
    <property type="evidence" value="ECO:0007669"/>
    <property type="project" value="TreeGrafter"/>
</dbReference>
<dbReference type="Pfam" id="PF00656">
    <property type="entry name" value="Peptidase_C14"/>
    <property type="match status" value="1"/>
</dbReference>
<evidence type="ECO:0000313" key="3">
    <source>
        <dbReference type="EMBL" id="KAF4343746.1"/>
    </source>
</evidence>
<reference evidence="3" key="2">
    <citation type="submission" date="2020-02" db="EMBL/GenBank/DDBJ databases">
        <title>Identification and distribution of gene clusters putatively required for synthesis of sphingolipid metabolism inhibitors in phylogenetically diverse species of the filamentous fungus Fusarium.</title>
        <authorList>
            <person name="Kim H.-S."/>
            <person name="Busman M."/>
            <person name="Brown D.W."/>
            <person name="Divon H."/>
            <person name="Uhlig S."/>
            <person name="Proctor R.H."/>
        </authorList>
    </citation>
    <scope>NUCLEOTIDE SEQUENCE</scope>
    <source>
        <strain evidence="3">NRRL 25174</strain>
    </source>
</reference>
<dbReference type="PANTHER" id="PTHR48104">
    <property type="entry name" value="METACASPASE-4"/>
    <property type="match status" value="1"/>
</dbReference>
<sequence length="317" mass="35079">MDLSNSEPTRCAILIGVGMTISKRIKDSNTPITNMSLQGAINDVQAMETYLESRPFTISTTILSATKSKDSPLKSIESPDQLPTPENVILAFQKVLKTCHPNDHVYIHYSGHGICRSMDGAVALELINSSTMEPEYFYGTILRSAINKMIGKGLTVTLVLDCCFSGSVLRDDRPDVGDVRYLEHDQDDHNSFNNPFEDSDPDSLRDGVITLSRLLDPEGYTIITACGPDEVASELKFEDGATRGALSYFLINSLILLSRRSAKVSNEMLHQHLRAQFHARLPDQTQCSMVIEVSGSLETFRTLLGIQEFLHYLCIGA</sequence>
<comment type="caution">
    <text evidence="3">The sequence shown here is derived from an EMBL/GenBank/DDBJ whole genome shotgun (WGS) entry which is preliminary data.</text>
</comment>
<dbReference type="Proteomes" id="UP000730481">
    <property type="component" value="Unassembled WGS sequence"/>
</dbReference>
<dbReference type="InterPro" id="IPR050452">
    <property type="entry name" value="Metacaspase"/>
</dbReference>
<evidence type="ECO:0000256" key="1">
    <source>
        <dbReference type="ARBA" id="ARBA00009005"/>
    </source>
</evidence>